<dbReference type="STRING" id="1088721.JI59_07805"/>
<keyword evidence="8" id="KW-1185">Reference proteome</keyword>
<comment type="similarity">
    <text evidence="4">Belongs to the class-I pyridoxal-phosphate-dependent aminotransferase family.</text>
</comment>
<evidence type="ECO:0000313" key="8">
    <source>
        <dbReference type="Proteomes" id="UP000004030"/>
    </source>
</evidence>
<evidence type="ECO:0000256" key="4">
    <source>
        <dbReference type="RuleBase" id="RU000481"/>
    </source>
</evidence>
<dbReference type="GO" id="GO:0008483">
    <property type="term" value="F:transaminase activity"/>
    <property type="evidence" value="ECO:0007669"/>
    <property type="project" value="UniProtKB-KW"/>
</dbReference>
<name>G6EDN4_9SPHN</name>
<dbReference type="InterPro" id="IPR015422">
    <property type="entry name" value="PyrdxlP-dep_Trfase_small"/>
</dbReference>
<comment type="caution">
    <text evidence="7">The sequence shown here is derived from an EMBL/GenBank/DDBJ whole genome shotgun (WGS) entry which is preliminary data.</text>
</comment>
<evidence type="ECO:0000313" key="7">
    <source>
        <dbReference type="EMBL" id="EHJ60522.1"/>
    </source>
</evidence>
<dbReference type="Gene3D" id="3.40.640.10">
    <property type="entry name" value="Type I PLP-dependent aspartate aminotransferase-like (Major domain)"/>
    <property type="match status" value="1"/>
</dbReference>
<dbReference type="InterPro" id="IPR004839">
    <property type="entry name" value="Aminotransferase_I/II_large"/>
</dbReference>
<dbReference type="EMBL" id="AGFM01000037">
    <property type="protein sequence ID" value="EHJ60522.1"/>
    <property type="molecule type" value="Genomic_DNA"/>
</dbReference>
<reference evidence="7 8" key="1">
    <citation type="journal article" date="2012" name="J. Bacteriol.">
        <title>Genome sequence of benzo(a)pyrene-degrading bacterium Novosphingobium pentaromativorans US6-1.</title>
        <authorList>
            <person name="Luo Y.R."/>
            <person name="Kang S.G."/>
            <person name="Kim S.J."/>
            <person name="Kim M.R."/>
            <person name="Li N."/>
            <person name="Lee J.H."/>
            <person name="Kwon K.K."/>
        </authorList>
    </citation>
    <scope>NUCLEOTIDE SEQUENCE [LARGE SCALE GENOMIC DNA]</scope>
    <source>
        <strain evidence="7 8">US6-1</strain>
    </source>
</reference>
<accession>G6EDN4</accession>
<keyword evidence="3 4" id="KW-0808">Transferase</keyword>
<dbReference type="Proteomes" id="UP000004030">
    <property type="component" value="Unassembled WGS sequence"/>
</dbReference>
<proteinExistence type="inferred from homology"/>
<organism evidence="7 8">
    <name type="scientific">Novosphingobium pentaromativorans US6-1</name>
    <dbReference type="NCBI Taxonomy" id="1088721"/>
    <lineage>
        <taxon>Bacteria</taxon>
        <taxon>Pseudomonadati</taxon>
        <taxon>Pseudomonadota</taxon>
        <taxon>Alphaproteobacteria</taxon>
        <taxon>Sphingomonadales</taxon>
        <taxon>Sphingomonadaceae</taxon>
        <taxon>Novosphingobium</taxon>
    </lineage>
</organism>
<dbReference type="Gene3D" id="3.90.1150.10">
    <property type="entry name" value="Aspartate Aminotransferase, domain 1"/>
    <property type="match status" value="1"/>
</dbReference>
<dbReference type="PANTHER" id="PTHR42832">
    <property type="entry name" value="AMINO ACID AMINOTRANSFERASE"/>
    <property type="match status" value="1"/>
</dbReference>
<dbReference type="SUPFAM" id="SSF53383">
    <property type="entry name" value="PLP-dependent transferases"/>
    <property type="match status" value="1"/>
</dbReference>
<comment type="cofactor">
    <cofactor evidence="1 4">
        <name>pyridoxal 5'-phosphate</name>
        <dbReference type="ChEBI" id="CHEBI:597326"/>
    </cofactor>
</comment>
<dbReference type="CDD" id="cd00609">
    <property type="entry name" value="AAT_like"/>
    <property type="match status" value="1"/>
</dbReference>
<dbReference type="InterPro" id="IPR015424">
    <property type="entry name" value="PyrdxlP-dep_Trfase"/>
</dbReference>
<feature type="region of interest" description="Disordered" evidence="5">
    <location>
        <begin position="1"/>
        <end position="24"/>
    </location>
</feature>
<dbReference type="PROSITE" id="PS00105">
    <property type="entry name" value="AA_TRANSFER_CLASS_1"/>
    <property type="match status" value="1"/>
</dbReference>
<dbReference type="PATRIC" id="fig|1088721.3.peg.2425"/>
<evidence type="ECO:0000256" key="3">
    <source>
        <dbReference type="ARBA" id="ARBA00022679"/>
    </source>
</evidence>
<keyword evidence="2 4" id="KW-0032">Aminotransferase</keyword>
<evidence type="ECO:0000256" key="5">
    <source>
        <dbReference type="SAM" id="MobiDB-lite"/>
    </source>
</evidence>
<dbReference type="eggNOG" id="COG0436">
    <property type="taxonomic scope" value="Bacteria"/>
</dbReference>
<dbReference type="NCBIfam" id="NF006604">
    <property type="entry name" value="PRK09148.1"/>
    <property type="match status" value="1"/>
</dbReference>
<dbReference type="Pfam" id="PF00155">
    <property type="entry name" value="Aminotran_1_2"/>
    <property type="match status" value="1"/>
</dbReference>
<protein>
    <recommendedName>
        <fullName evidence="4">Aminotransferase</fullName>
        <ecNumber evidence="4">2.6.1.-</ecNumber>
    </recommendedName>
</protein>
<sequence>MRNPRDRHLRRARNPLQEATRQSRRHHGFIEVMEDEFYRIKRLPPYVIAEVNAMRHAARQAGRDIIDLGMGNPDLPPPQHVIDKLCEVAQKPDAHGYSASSGIPGIRRAQANYYGRRFNVDLDPETEVVMTMGSKEGLASLATAITAPGDVVLSPNPSYPIHTFGFIIAGATIRSVPTTPDERYWQSLERAMAFTVPRPSILIVNYPSNPTAETVDLAFYERLVAWAKENKVWILSDLAYSELYYDGQPTRSILEVPGAKDVAVEFTSMSKTFSMAGWRVGFAVGNAKLIAALKRVKSYLDYGAFTPIQAAACAALNGPQDIVEKNRELYQKRRDVMVEAFGRAGWEIPSPKASMFAWAPLPPALKEMGSLEFSKQLLTEAEVAVAPGVGYGEDGEGFVRIAMVENEQRLRQAARNIKRFLSSKGVNTPGA</sequence>
<dbReference type="InterPro" id="IPR004838">
    <property type="entry name" value="NHTrfase_class1_PyrdxlP-BS"/>
</dbReference>
<evidence type="ECO:0000259" key="6">
    <source>
        <dbReference type="Pfam" id="PF00155"/>
    </source>
</evidence>
<dbReference type="InterPro" id="IPR015421">
    <property type="entry name" value="PyrdxlP-dep_Trfase_major"/>
</dbReference>
<dbReference type="GO" id="GO:0030170">
    <property type="term" value="F:pyridoxal phosphate binding"/>
    <property type="evidence" value="ECO:0007669"/>
    <property type="project" value="InterPro"/>
</dbReference>
<dbReference type="InterPro" id="IPR050881">
    <property type="entry name" value="LL-DAP_aminotransferase"/>
</dbReference>
<evidence type="ECO:0000256" key="2">
    <source>
        <dbReference type="ARBA" id="ARBA00022576"/>
    </source>
</evidence>
<dbReference type="EC" id="2.6.1.-" evidence="4"/>
<evidence type="ECO:0000256" key="1">
    <source>
        <dbReference type="ARBA" id="ARBA00001933"/>
    </source>
</evidence>
<feature type="domain" description="Aminotransferase class I/classII large" evidence="6">
    <location>
        <begin position="64"/>
        <end position="416"/>
    </location>
</feature>
<dbReference type="AlphaFoldDB" id="G6EDN4"/>
<gene>
    <name evidence="7" type="ORF">NSU_2455</name>
</gene>
<dbReference type="PANTHER" id="PTHR42832:SF1">
    <property type="entry name" value="GLUTAMATE-PYRUVATE AMINOTRANSFERASE ALAC"/>
    <property type="match status" value="1"/>
</dbReference>